<comment type="caution">
    <text evidence="2">The sequence shown here is derived from an EMBL/GenBank/DDBJ whole genome shotgun (WGS) entry which is preliminary data.</text>
</comment>
<dbReference type="EMBL" id="QHKM01000001">
    <property type="protein sequence ID" value="RAK70382.1"/>
    <property type="molecule type" value="Genomic_DNA"/>
</dbReference>
<feature type="transmembrane region" description="Helical" evidence="1">
    <location>
        <begin position="23"/>
        <end position="45"/>
    </location>
</feature>
<reference evidence="3" key="1">
    <citation type="submission" date="2018-05" db="EMBL/GenBank/DDBJ databases">
        <authorList>
            <person name="Nie L."/>
        </authorList>
    </citation>
    <scope>NUCLEOTIDE SEQUENCE [LARGE SCALE GENOMIC DNA]</scope>
    <source>
        <strain evidence="3">NL</strain>
    </source>
</reference>
<evidence type="ECO:0000313" key="3">
    <source>
        <dbReference type="Proteomes" id="UP000248553"/>
    </source>
</evidence>
<dbReference type="AlphaFoldDB" id="A0A328BSY0"/>
<gene>
    <name evidence="2" type="ORF">DLM85_05965</name>
</gene>
<proteinExistence type="predicted"/>
<keyword evidence="1" id="KW-1133">Transmembrane helix</keyword>
<organism evidence="2 3">
    <name type="scientific">Hymenobacter edaphi</name>
    <dbReference type="NCBI Taxonomy" id="2211146"/>
    <lineage>
        <taxon>Bacteria</taxon>
        <taxon>Pseudomonadati</taxon>
        <taxon>Bacteroidota</taxon>
        <taxon>Cytophagia</taxon>
        <taxon>Cytophagales</taxon>
        <taxon>Hymenobacteraceae</taxon>
        <taxon>Hymenobacter</taxon>
    </lineage>
</organism>
<sequence length="109" mass="12257">MSLLRTIREGCDWTPRVPAWRQLLGIFPPQLVGLGFIGLGLWLQLRGAESVTYVVHGQPPRPTGGPWLLYVLGGGIMLLSLSYTVQTFNSWRRQKQVPPGRLGRRHRLG</sequence>
<evidence type="ECO:0000313" key="2">
    <source>
        <dbReference type="EMBL" id="RAK70382.1"/>
    </source>
</evidence>
<keyword evidence="1" id="KW-0812">Transmembrane</keyword>
<keyword evidence="3" id="KW-1185">Reference proteome</keyword>
<accession>A0A328BSY0</accession>
<dbReference type="Proteomes" id="UP000248553">
    <property type="component" value="Unassembled WGS sequence"/>
</dbReference>
<protein>
    <submittedName>
        <fullName evidence="2">Uncharacterized protein</fullName>
    </submittedName>
</protein>
<name>A0A328BSY0_9BACT</name>
<evidence type="ECO:0000256" key="1">
    <source>
        <dbReference type="SAM" id="Phobius"/>
    </source>
</evidence>
<feature type="transmembrane region" description="Helical" evidence="1">
    <location>
        <begin position="65"/>
        <end position="85"/>
    </location>
</feature>
<keyword evidence="1" id="KW-0472">Membrane</keyword>